<dbReference type="Pfam" id="PF01757">
    <property type="entry name" value="Acyl_transf_3"/>
    <property type="match status" value="1"/>
</dbReference>
<dbReference type="AlphaFoldDB" id="A0A2S8IBL8"/>
<feature type="transmembrane region" description="Helical" evidence="1">
    <location>
        <begin position="133"/>
        <end position="152"/>
    </location>
</feature>
<dbReference type="RefSeq" id="WP_105393013.1">
    <property type="nucleotide sequence ID" value="NZ_PUIQ01000053.1"/>
</dbReference>
<accession>A0A2S8IBL8</accession>
<keyword evidence="1" id="KW-1133">Transmembrane helix</keyword>
<feature type="transmembrane region" description="Helical" evidence="1">
    <location>
        <begin position="284"/>
        <end position="303"/>
    </location>
</feature>
<evidence type="ECO:0000259" key="2">
    <source>
        <dbReference type="Pfam" id="PF01757"/>
    </source>
</evidence>
<dbReference type="PANTHER" id="PTHR23028">
    <property type="entry name" value="ACETYLTRANSFERASE"/>
    <property type="match status" value="1"/>
</dbReference>
<feature type="transmembrane region" description="Helical" evidence="1">
    <location>
        <begin position="324"/>
        <end position="341"/>
    </location>
</feature>
<organism evidence="3 4">
    <name type="scientific">Burkholderia cepacia</name>
    <name type="common">Pseudomonas cepacia</name>
    <dbReference type="NCBI Taxonomy" id="292"/>
    <lineage>
        <taxon>Bacteria</taxon>
        <taxon>Pseudomonadati</taxon>
        <taxon>Pseudomonadota</taxon>
        <taxon>Betaproteobacteria</taxon>
        <taxon>Burkholderiales</taxon>
        <taxon>Burkholderiaceae</taxon>
        <taxon>Burkholderia</taxon>
        <taxon>Burkholderia cepacia complex</taxon>
    </lineage>
</organism>
<dbReference type="Proteomes" id="UP000238206">
    <property type="component" value="Unassembled WGS sequence"/>
</dbReference>
<dbReference type="InterPro" id="IPR002656">
    <property type="entry name" value="Acyl_transf_3_dom"/>
</dbReference>
<protein>
    <recommendedName>
        <fullName evidence="2">Acyltransferase 3 domain-containing protein</fullName>
    </recommendedName>
</protein>
<name>A0A2S8IBL8_BURCE</name>
<keyword evidence="1" id="KW-0812">Transmembrane</keyword>
<evidence type="ECO:0000313" key="3">
    <source>
        <dbReference type="EMBL" id="PQP12184.1"/>
    </source>
</evidence>
<feature type="domain" description="Acyltransferase 3" evidence="2">
    <location>
        <begin position="38"/>
        <end position="367"/>
    </location>
</feature>
<dbReference type="EMBL" id="PUIQ01000053">
    <property type="protein sequence ID" value="PQP12184.1"/>
    <property type="molecule type" value="Genomic_DNA"/>
</dbReference>
<feature type="transmembrane region" description="Helical" evidence="1">
    <location>
        <begin position="183"/>
        <end position="201"/>
    </location>
</feature>
<gene>
    <name evidence="3" type="ORF">C5615_30730</name>
</gene>
<keyword evidence="1" id="KW-0472">Membrane</keyword>
<dbReference type="GO" id="GO:0016747">
    <property type="term" value="F:acyltransferase activity, transferring groups other than amino-acyl groups"/>
    <property type="evidence" value="ECO:0007669"/>
    <property type="project" value="InterPro"/>
</dbReference>
<feature type="transmembrane region" description="Helical" evidence="1">
    <location>
        <begin position="86"/>
        <end position="112"/>
    </location>
</feature>
<feature type="transmembrane region" description="Helical" evidence="1">
    <location>
        <begin position="353"/>
        <end position="373"/>
    </location>
</feature>
<feature type="transmembrane region" description="Helical" evidence="1">
    <location>
        <begin position="208"/>
        <end position="225"/>
    </location>
</feature>
<proteinExistence type="predicted"/>
<evidence type="ECO:0000256" key="1">
    <source>
        <dbReference type="SAM" id="Phobius"/>
    </source>
</evidence>
<evidence type="ECO:0000313" key="4">
    <source>
        <dbReference type="Proteomes" id="UP000238206"/>
    </source>
</evidence>
<comment type="caution">
    <text evidence="3">The sequence shown here is derived from an EMBL/GenBank/DDBJ whole genome shotgun (WGS) entry which is preliminary data.</text>
</comment>
<reference evidence="3 4" key="1">
    <citation type="submission" date="2018-02" db="EMBL/GenBank/DDBJ databases">
        <title>Draft genome sequencing of Burkholderia cepacia Y14-15.</title>
        <authorList>
            <person name="Zheng B.-X."/>
        </authorList>
    </citation>
    <scope>NUCLEOTIDE SEQUENCE [LARGE SCALE GENOMIC DNA]</scope>
    <source>
        <strain evidence="3 4">Y14-15</strain>
    </source>
</reference>
<dbReference type="InterPro" id="IPR050879">
    <property type="entry name" value="Acyltransferase_3"/>
</dbReference>
<sequence length="405" mass="44142">MVALPWLVCARALLYAYAGPKYESGENMGANQKAGRIKSLDGLRGIAALSVGVFHGLLHYDIPAVQRVLEPSIFDISGANDFALKILLGIFNGHTAVVIFFVLSGFVLAESLAKMDSGKVFSLIFEFCFKRAFRIYPAVVGCMAMIAALTYLHRTSGFPFPFLDYSGILKAAALIDSTIDGPLYTLQIELCAVPFLLVAHLLRKRIGIMADILFVIYSLLALQVPALGFNFPPFCASLFAFALGGMLSSPDVRNAFEKVPGSQWIAAASAVVVTPVLLNPQMYTITLIRILSSAALVGIVAYQRNVLSVILSSRVCEFFGKISYSYYLYNVPALYLSYSIVNKFVAHPGEYALFWGCVISVTSFLIATPLSVISEKFIERWGVKFASRVCRMRRLPSAPSSAGVA</sequence>